<evidence type="ECO:0000256" key="1">
    <source>
        <dbReference type="ARBA" id="ARBA00022741"/>
    </source>
</evidence>
<dbReference type="AlphaFoldDB" id="T1H4I8"/>
<protein>
    <submittedName>
        <fullName evidence="3">Uncharacterized protein</fullName>
    </submittedName>
</protein>
<reference evidence="4" key="1">
    <citation type="submission" date="2013-02" db="EMBL/GenBank/DDBJ databases">
        <authorList>
            <person name="Hughes D."/>
        </authorList>
    </citation>
    <scope>NUCLEOTIDE SEQUENCE</scope>
    <source>
        <strain>Durham</strain>
        <strain evidence="4">NC isolate 2 -- Noor lab</strain>
    </source>
</reference>
<keyword evidence="2" id="KW-0067">ATP-binding</keyword>
<organism evidence="3 4">
    <name type="scientific">Megaselia scalaris</name>
    <name type="common">Humpbacked fly</name>
    <name type="synonym">Phora scalaris</name>
    <dbReference type="NCBI Taxonomy" id="36166"/>
    <lineage>
        <taxon>Eukaryota</taxon>
        <taxon>Metazoa</taxon>
        <taxon>Ecdysozoa</taxon>
        <taxon>Arthropoda</taxon>
        <taxon>Hexapoda</taxon>
        <taxon>Insecta</taxon>
        <taxon>Pterygota</taxon>
        <taxon>Neoptera</taxon>
        <taxon>Endopterygota</taxon>
        <taxon>Diptera</taxon>
        <taxon>Brachycera</taxon>
        <taxon>Muscomorpha</taxon>
        <taxon>Platypezoidea</taxon>
        <taxon>Phoridae</taxon>
        <taxon>Megaseliini</taxon>
        <taxon>Megaselia</taxon>
    </lineage>
</organism>
<dbReference type="GO" id="GO:0016020">
    <property type="term" value="C:membrane"/>
    <property type="evidence" value="ECO:0007669"/>
    <property type="project" value="TreeGrafter"/>
</dbReference>
<dbReference type="InterPro" id="IPR050173">
    <property type="entry name" value="ABC_transporter_C-like"/>
</dbReference>
<keyword evidence="1" id="KW-0547">Nucleotide-binding</keyword>
<proteinExistence type="predicted"/>
<dbReference type="STRING" id="36166.T1H4I8"/>
<dbReference type="GO" id="GO:0005524">
    <property type="term" value="F:ATP binding"/>
    <property type="evidence" value="ECO:0007669"/>
    <property type="project" value="UniProtKB-KW"/>
</dbReference>
<sequence length="106" mass="12628">MDHSKKPEKENPKKKSNPLSQLFFTWTIPLLCKGAKKGLNQDDLTKCMEKDRSEELGDRLEDEWYKEIDRAQKKGREPKLKNALFRTFWRESFFDGILYAIFITIK</sequence>
<evidence type="ECO:0000256" key="2">
    <source>
        <dbReference type="ARBA" id="ARBA00022840"/>
    </source>
</evidence>
<evidence type="ECO:0000313" key="3">
    <source>
        <dbReference type="EnsemblMetazoa" id="MESCA011197-PA"/>
    </source>
</evidence>
<evidence type="ECO:0000313" key="4">
    <source>
        <dbReference type="Proteomes" id="UP000015102"/>
    </source>
</evidence>
<dbReference type="EnsemblMetazoa" id="MESCA011197-RA">
    <property type="protein sequence ID" value="MESCA011197-PA"/>
    <property type="gene ID" value="MESCA011197"/>
</dbReference>
<dbReference type="PANTHER" id="PTHR24223:SF415">
    <property type="entry name" value="FI20190P1"/>
    <property type="match status" value="1"/>
</dbReference>
<dbReference type="EMBL" id="CAQQ02077741">
    <property type="status" value="NOT_ANNOTATED_CDS"/>
    <property type="molecule type" value="Genomic_DNA"/>
</dbReference>
<dbReference type="HOGENOM" id="CLU_2283962_0_0_1"/>
<dbReference type="GO" id="GO:0042626">
    <property type="term" value="F:ATPase-coupled transmembrane transporter activity"/>
    <property type="evidence" value="ECO:0007669"/>
    <property type="project" value="TreeGrafter"/>
</dbReference>
<name>T1H4I8_MEGSC</name>
<accession>T1H4I8</accession>
<dbReference type="PANTHER" id="PTHR24223">
    <property type="entry name" value="ATP-BINDING CASSETTE SUB-FAMILY C"/>
    <property type="match status" value="1"/>
</dbReference>
<dbReference type="OMA" id="RTFWRES"/>
<dbReference type="Proteomes" id="UP000015102">
    <property type="component" value="Unassembled WGS sequence"/>
</dbReference>
<reference evidence="3" key="2">
    <citation type="submission" date="2015-06" db="UniProtKB">
        <authorList>
            <consortium name="EnsemblMetazoa"/>
        </authorList>
    </citation>
    <scope>IDENTIFICATION</scope>
</reference>
<keyword evidence="4" id="KW-1185">Reference proteome</keyword>